<organism evidence="4 5">
    <name type="scientific">Tothia fuscella</name>
    <dbReference type="NCBI Taxonomy" id="1048955"/>
    <lineage>
        <taxon>Eukaryota</taxon>
        <taxon>Fungi</taxon>
        <taxon>Dikarya</taxon>
        <taxon>Ascomycota</taxon>
        <taxon>Pezizomycotina</taxon>
        <taxon>Dothideomycetes</taxon>
        <taxon>Pleosporomycetidae</taxon>
        <taxon>Venturiales</taxon>
        <taxon>Cylindrosympodiaceae</taxon>
        <taxon>Tothia</taxon>
    </lineage>
</organism>
<evidence type="ECO:0000256" key="1">
    <source>
        <dbReference type="ARBA" id="ARBA00007454"/>
    </source>
</evidence>
<proteinExistence type="inferred from homology"/>
<dbReference type="InterPro" id="IPR050871">
    <property type="entry name" value="26S_Proteasome/COP9_Components"/>
</dbReference>
<dbReference type="Pfam" id="PF18055">
    <property type="entry name" value="RPN6_N"/>
    <property type="match status" value="1"/>
</dbReference>
<dbReference type="InterPro" id="IPR036390">
    <property type="entry name" value="WH_DNA-bd_sf"/>
</dbReference>
<feature type="domain" description="PCI" evidence="3">
    <location>
        <begin position="225"/>
        <end position="394"/>
    </location>
</feature>
<dbReference type="Pfam" id="PF01399">
    <property type="entry name" value="PCI"/>
    <property type="match status" value="1"/>
</dbReference>
<dbReference type="SUPFAM" id="SSF46785">
    <property type="entry name" value="Winged helix' DNA-binding domain"/>
    <property type="match status" value="1"/>
</dbReference>
<dbReference type="InterPro" id="IPR000717">
    <property type="entry name" value="PCI_dom"/>
</dbReference>
<name>A0A9P4TUX2_9PEZI</name>
<evidence type="ECO:0000256" key="2">
    <source>
        <dbReference type="ARBA" id="ARBA00022942"/>
    </source>
</evidence>
<dbReference type="PROSITE" id="PS50250">
    <property type="entry name" value="PCI"/>
    <property type="match status" value="1"/>
</dbReference>
<sequence>MAVPNKEDAKRIADAQKLIKADPKKAETTFKDVLSKEPGNTDAAIKTYESALVSLGELYRDQKRVDELAELIRQTRSALSSFAKAKTAKLVRQLLDLFTGLPNTTEVQISVTKSCIEWAVSERRGFLRQELETRLATLYMSKQSYYDALTLINSLVKELRRLDDKLRLVEVQLLESRVYHALGNVPKGRAALTSARTSAASVYTPPMLQAGLDMQSGMLHAEDKDFSTAFSYFIEAMEGYHSQDEVQKATSALQYMLLCKIMLNLGDDTNSLLASKHAIRYAGKGLDAMKAVARAHTNRSLEEYEKALGDYRYELGSDRFIANHLRRLYDAMLEQNLVKVIEPFSRVEIEHIAKMVGLDTQQVERKLSQMILDKVIIGVLDQGAGCLIVYDEAEIDQGYSAALDTIEKLHNVVDVLYTNQASLLE</sequence>
<dbReference type="AlphaFoldDB" id="A0A9P4TUX2"/>
<dbReference type="FunFam" id="1.25.40.570:FF:000010">
    <property type="entry name" value="26S proteasome regulatory subunit RPN6"/>
    <property type="match status" value="1"/>
</dbReference>
<keyword evidence="2" id="KW-0647">Proteasome</keyword>
<evidence type="ECO:0000313" key="4">
    <source>
        <dbReference type="EMBL" id="KAF2426232.1"/>
    </source>
</evidence>
<dbReference type="InterPro" id="IPR011990">
    <property type="entry name" value="TPR-like_helical_dom_sf"/>
</dbReference>
<gene>
    <name evidence="4" type="ORF">EJ08DRAFT_638272</name>
</gene>
<dbReference type="InterPro" id="IPR040773">
    <property type="entry name" value="Rpn6_N"/>
</dbReference>
<dbReference type="Gene3D" id="1.25.40.570">
    <property type="match status" value="1"/>
</dbReference>
<dbReference type="OrthoDB" id="1418352at2759"/>
<comment type="similarity">
    <text evidence="1">Belongs to the proteasome subunit S9 family.</text>
</comment>
<dbReference type="SMART" id="SM00753">
    <property type="entry name" value="PAM"/>
    <property type="match status" value="1"/>
</dbReference>
<accession>A0A9P4TUX2</accession>
<dbReference type="SUPFAM" id="SSF48452">
    <property type="entry name" value="TPR-like"/>
    <property type="match status" value="1"/>
</dbReference>
<keyword evidence="5" id="KW-1185">Reference proteome</keyword>
<reference evidence="4" key="1">
    <citation type="journal article" date="2020" name="Stud. Mycol.">
        <title>101 Dothideomycetes genomes: a test case for predicting lifestyles and emergence of pathogens.</title>
        <authorList>
            <person name="Haridas S."/>
            <person name="Albert R."/>
            <person name="Binder M."/>
            <person name="Bloem J."/>
            <person name="Labutti K."/>
            <person name="Salamov A."/>
            <person name="Andreopoulos B."/>
            <person name="Baker S."/>
            <person name="Barry K."/>
            <person name="Bills G."/>
            <person name="Bluhm B."/>
            <person name="Cannon C."/>
            <person name="Castanera R."/>
            <person name="Culley D."/>
            <person name="Daum C."/>
            <person name="Ezra D."/>
            <person name="Gonzalez J."/>
            <person name="Henrissat B."/>
            <person name="Kuo A."/>
            <person name="Liang C."/>
            <person name="Lipzen A."/>
            <person name="Lutzoni F."/>
            <person name="Magnuson J."/>
            <person name="Mondo S."/>
            <person name="Nolan M."/>
            <person name="Ohm R."/>
            <person name="Pangilinan J."/>
            <person name="Park H.-J."/>
            <person name="Ramirez L."/>
            <person name="Alfaro M."/>
            <person name="Sun H."/>
            <person name="Tritt A."/>
            <person name="Yoshinaga Y."/>
            <person name="Zwiers L.-H."/>
            <person name="Turgeon B."/>
            <person name="Goodwin S."/>
            <person name="Spatafora J."/>
            <person name="Crous P."/>
            <person name="Grigoriev I."/>
        </authorList>
    </citation>
    <scope>NUCLEOTIDE SEQUENCE</scope>
    <source>
        <strain evidence="4">CBS 130266</strain>
    </source>
</reference>
<dbReference type="PANTHER" id="PTHR10678">
    <property type="entry name" value="26S PROTEASOME NON-ATPASE REGULATORY SUBUNIT 11/COP9 SIGNALOSOME COMPLEX SUBUNIT 2"/>
    <property type="match status" value="1"/>
</dbReference>
<evidence type="ECO:0000313" key="5">
    <source>
        <dbReference type="Proteomes" id="UP000800235"/>
    </source>
</evidence>
<protein>
    <submittedName>
        <fullName evidence="4">PCI-domain-containing protein</fullName>
    </submittedName>
</protein>
<dbReference type="InterPro" id="IPR040780">
    <property type="entry name" value="Rpn6_C_helix"/>
</dbReference>
<evidence type="ECO:0000259" key="3">
    <source>
        <dbReference type="PROSITE" id="PS50250"/>
    </source>
</evidence>
<dbReference type="SMART" id="SM00088">
    <property type="entry name" value="PINT"/>
    <property type="match status" value="1"/>
</dbReference>
<dbReference type="GO" id="GO:0000502">
    <property type="term" value="C:proteasome complex"/>
    <property type="evidence" value="ECO:0007669"/>
    <property type="project" value="UniProtKB-KW"/>
</dbReference>
<dbReference type="EMBL" id="MU007066">
    <property type="protein sequence ID" value="KAF2426232.1"/>
    <property type="molecule type" value="Genomic_DNA"/>
</dbReference>
<dbReference type="Pfam" id="PF18503">
    <property type="entry name" value="RPN6_C_helix"/>
    <property type="match status" value="1"/>
</dbReference>
<dbReference type="Proteomes" id="UP000800235">
    <property type="component" value="Unassembled WGS sequence"/>
</dbReference>
<comment type="caution">
    <text evidence="4">The sequence shown here is derived from an EMBL/GenBank/DDBJ whole genome shotgun (WGS) entry which is preliminary data.</text>
</comment>